<sequence length="221" mass="24478">MPTSATRSGMPGIVVIHGGTHSQLATLADPALQVYRITPVHVRHVHRHTDTLHSADVIVVADRLRRDLLLDAAPHLLAAHDNGTDLVVLGENHAGEWVPGITHDTRPTIFWWWRTGEDSRIRPVAPEHPAWEIFSRRSTVWHYHGVVHGGPAATSLVDLLTPEGERDGSLLLVDESRRARLLVATMDPFYHHGSGFMPGATQLLHAVLQWATRPGDREGTR</sequence>
<dbReference type="EMBL" id="CP003697">
    <property type="protein sequence ID" value="AGF72310.1"/>
    <property type="molecule type" value="Genomic_DNA"/>
</dbReference>
<accession>M1NXT2</accession>
<name>M1NXT2_9CORY</name>
<evidence type="ECO:0000313" key="2">
    <source>
        <dbReference type="Proteomes" id="UP000011723"/>
    </source>
</evidence>
<gene>
    <name evidence="1" type="ORF">A605_06540</name>
</gene>
<organism evidence="1 2">
    <name type="scientific">Corynebacterium halotolerans YIM 70093 = DSM 44683</name>
    <dbReference type="NCBI Taxonomy" id="1121362"/>
    <lineage>
        <taxon>Bacteria</taxon>
        <taxon>Bacillati</taxon>
        <taxon>Actinomycetota</taxon>
        <taxon>Actinomycetes</taxon>
        <taxon>Mycobacteriales</taxon>
        <taxon>Corynebacteriaceae</taxon>
        <taxon>Corynebacterium</taxon>
    </lineage>
</organism>
<reference evidence="1 2" key="1">
    <citation type="journal article" date="2012" name="Stand. Genomic Sci.">
        <title>Genome sequence of the halotolerant bacterium Corynebacterium halotolerans type strain YIM 70093(T) (= DSM 44683(T)).</title>
        <authorList>
            <person name="Ruckert C."/>
            <person name="Albersmeier A."/>
            <person name="Al-Dilaimi A."/>
            <person name="Niehaus K."/>
            <person name="Szczepanowski R."/>
            <person name="Kalinowski J."/>
        </authorList>
    </citation>
    <scope>NUCLEOTIDE SEQUENCE [LARGE SCALE GENOMIC DNA]</scope>
    <source>
        <strain evidence="1">YIM 70093</strain>
    </source>
</reference>
<dbReference type="AlphaFoldDB" id="M1NXT2"/>
<dbReference type="HOGENOM" id="CLU_1371117_0_0_11"/>
<keyword evidence="2" id="KW-1185">Reference proteome</keyword>
<dbReference type="RefSeq" id="WP_015400729.1">
    <property type="nucleotide sequence ID" value="NC_020302.1"/>
</dbReference>
<dbReference type="PATRIC" id="fig|1121362.3.peg.1320"/>
<evidence type="ECO:0000313" key="1">
    <source>
        <dbReference type="EMBL" id="AGF72310.1"/>
    </source>
</evidence>
<proteinExistence type="predicted"/>
<protein>
    <submittedName>
        <fullName evidence="1">Uncharacterized protein</fullName>
    </submittedName>
</protein>
<dbReference type="Proteomes" id="UP000011723">
    <property type="component" value="Chromosome"/>
</dbReference>
<dbReference type="eggNOG" id="ENOG5030H2I">
    <property type="taxonomic scope" value="Bacteria"/>
</dbReference>
<dbReference type="KEGG" id="chn:A605_06540"/>
<dbReference type="STRING" id="1121362.A605_06540"/>